<dbReference type="GO" id="GO:0004523">
    <property type="term" value="F:RNA-DNA hybrid ribonuclease activity"/>
    <property type="evidence" value="ECO:0007669"/>
    <property type="project" value="InterPro"/>
</dbReference>
<dbReference type="Pfam" id="PF14392">
    <property type="entry name" value="zf-CCHC_4"/>
    <property type="match status" value="1"/>
</dbReference>
<evidence type="ECO:0000256" key="12">
    <source>
        <dbReference type="PROSITE-ProRule" id="PRU10141"/>
    </source>
</evidence>
<sequence length="2535" mass="287456">MLTMEDLDGLWKRFSLNDKEDNIFDLSEDIQPDKPTLAAKFYTRRVINVEAIARTFKPLWQTRKSFSIQDVGDNMVLIEFEEAADMERVLLGEPWSYDKYLITFHRVSNEIAVENLPFHQVDFWVQLHNLPVLSMKRRVAVAMGGYIGEVLPSPTQEEEASNGKYMRVRVRVDITKPLCRGRKIGLGNGTESWVSFQYEWLTNFCYWCGIPTHGERDCEDWLRTPANLRERPLEYGIWLRAAGERASRRVQVTVEGSSRCASGVRWTTDVPLKPTPPPPQPPATNPPFADSPPTDMEVAENLVPDQITADHVNTNPMSFAERLHEIDVEINYEPVNHGDPSPAGDNHIKPIDFVENHVTFMGQLNANNPSSKPRAPLSEISNHWATPERQGKPKTGSWKKKARSKEPTITTSPITLAEKRTNAEAFQAETTEPAPPEPMNCLSWNCRGLGNPCTVQELTRLVRVKAPSAVFLMETWSNEDYLEVLRCNLQFSNKLVVHSNKKGGGLALFWSNDFDVSIKSYSHNHIDAVVNEGKSDAWRLTGVYGAPETHNRPKTWDLLRRLDGFYQLPWCCLGDFNEVVKLEEMHGRLKRPDRQMQAFRNVLDDCGLVDLGFNGFPFTWCNNRDPPHTTWVRLDRAVANTEWLARYPRARVDHLDVIKSDHKCLWIVCEPQSKNRQRRKPFRFEEMWLSDSGCEKTIMEAWSHARPGTEMFQVSHKLRECKYQLGAWSRESFGNIGRQIEDIKKELQQAENRAIQGGSHENLQTLRKKLNSLFEKEEKMWRQRSRSLWLAHGDRNTRYFHSRATQRRRRNHIHSLRDNTGTLHDTNEGMASLLINYYDTLFTTAQPEEIEEVVAQVSQVVTEDINKALTREFQASKVELAIKQMAPTKAPGPDGRLITDNVLVAFETLHYMHHNKIGRDGAMALKLDMSKAYDRVEWLFLEKIMAQMGFHQKWISLMTECISTVSYSILVNGEPHGYIQPSLGLRQGDPLSPYLFLLCAEGLHSLIQKAKIDGDIQGISLCRRGPKITHLFFADDSLLFSKATPKACEKIQDILSHYERASGQQINRDKTAIYFSKGTPKGSQNVIKEALEVPIIRQYEKYLGLPSFIGRNHSKSFTQIKERVWQKLKGWKEKLLSQAGREILIKAVAQAIPTYSMSCFRLPAKLCNDLEAMIRRFWWSNKADQRKIHWVAWRKLCQPKNKGGMGFRDLRKFNDALLAKQVWRLTHDTSSLFYRVFKAKFFPHGSILDCPTTTRGSYAWQSILKAREVISRGAVWRVGNGQNINIWRQRWLLEEHHRKIITPGPNLLLHYTVDHLIIKPQMVWDHSLIDSLFLPYDAEAIKHIPLSNHEHADKLTWPGNINGEYSVRSGYRFLVDEEDKNLPGSSRPNPLQDIWSSIWSLKIPKKCQMFAWKASREALPTKLNLHKRHIPVGTICEICGETEEDVIHALWSYNQLQPVWDNEVWAQSFRNIPALDFADLLSKVLQHGRNSEPETFIMICWALWQRRNKIRIHQEVDPINQVGPKAICYLEEYNREAEHSSVQHQPAPAVRWKPPRTLRYKINYDGAVFKETNEAGIGVIVRDSLGLVMASLTQKVRFPHLVPSIEAWAVKRSIQFTLEIGIAEAEFEGDSQTIMNALNAPRPSLALFGLLIADAKMLASQLQSFSFSHVKREGNRLAHALARKAHSCNSLEVWMESVPPDLEPLYLSTMDNKKNPWPMLYVFFICLSLNNHLSLGADTISANQSLSGDQTIVSKGGNFELGFFKPGNSSLSKYYIGMWYKKVSLRTIVWVANRDKPVSDKSSSVLRISEDGNLVLLNEAQLPVWSTNLSFTSSGPVQAVLQDDGNLVLKDGSNSSKPFWQSFDNPAHTWLPGAKIAYNNKTKQSQRLISWRNSEDPAPGLFSLELDVTSSSYIILWNNSERYWTSGSWNGQIFSLVPEMRYNYIYNFSYVTNENESYFTYSLYDPSTISRFVMELSGQIQQLTWLEATKQWNLFWAQPRSQCEVYAYCGAYGICNQQSLPFCNCLKGFQPTSDNNWNLSDYSGGCKRKTSLQCGNASLANGKRDKFLEMPNMKVPLQAQSVAVGSSSECESTCLNNCACTAYAYDKGCSIWIGDLLNLRQLTSDDSSGGTLYLKLAASELPSSRNNKAITAGVIAGSVAGITVLVGLIAFFVFRRRKGGIGTAKAVEGSLVAFGYRDLQNATKNFSDKLGGGGFGSVFKGTLPDSTVIAVKKLEGISQGEKQFRTEVSTIGTIQHVNLVRLRGFCSEGIRKLLVYDYMPNGSLDSHLFHEKKTGVLDWKTRYQIILGTARGLVYLHEKCRDCIIHCDIKPENILLDAELCPKVADFGLAKLMGREFSRVLTTMRGTRGYLAPEWISGVAITTKADVYSYGMMLFELVSGRRNSEQSADGKTSFFPTWAASLIAQGGDVLSLVDPRLGGNADVEEVTRICRLACWCIQDDETHRPPMGQVVQILEGVLDVNLAPVPRSLQVFVDNQEHIVFFTESSSSQSSQVPSNNSNVSSQSKSSISSTSSKS</sequence>
<dbReference type="PROSITE" id="PS00107">
    <property type="entry name" value="PROTEIN_KINASE_ATP"/>
    <property type="match status" value="1"/>
</dbReference>
<dbReference type="Pfam" id="PF00954">
    <property type="entry name" value="S_locus_glycop"/>
    <property type="match status" value="1"/>
</dbReference>
<dbReference type="InterPro" id="IPR017441">
    <property type="entry name" value="Protein_kinase_ATP_BS"/>
</dbReference>
<feature type="region of interest" description="Disordered" evidence="13">
    <location>
        <begin position="2505"/>
        <end position="2535"/>
    </location>
</feature>
<dbReference type="GO" id="GO:0048544">
    <property type="term" value="P:recognition of pollen"/>
    <property type="evidence" value="ECO:0007669"/>
    <property type="project" value="InterPro"/>
</dbReference>
<dbReference type="PROSITE" id="PS50927">
    <property type="entry name" value="BULB_LECTIN"/>
    <property type="match status" value="1"/>
</dbReference>
<evidence type="ECO:0000256" key="3">
    <source>
        <dbReference type="ARBA" id="ARBA00022692"/>
    </source>
</evidence>
<evidence type="ECO:0000256" key="4">
    <source>
        <dbReference type="ARBA" id="ARBA00022729"/>
    </source>
</evidence>
<keyword evidence="2" id="KW-0808">Transferase</keyword>
<evidence type="ECO:0000256" key="11">
    <source>
        <dbReference type="ARBA" id="ARBA00023180"/>
    </source>
</evidence>
<evidence type="ECO:0008006" key="20">
    <source>
        <dbReference type="Google" id="ProtNLM"/>
    </source>
</evidence>
<dbReference type="Pfam" id="PF00078">
    <property type="entry name" value="RVT_1"/>
    <property type="match status" value="1"/>
</dbReference>
<dbReference type="InterPro" id="IPR012337">
    <property type="entry name" value="RNaseH-like_sf"/>
</dbReference>
<dbReference type="Pfam" id="PF13456">
    <property type="entry name" value="RVT_3"/>
    <property type="match status" value="1"/>
</dbReference>
<dbReference type="InterPro" id="IPR005135">
    <property type="entry name" value="Endo/exonuclease/phosphatase"/>
</dbReference>
<dbReference type="PROSITE" id="PS00108">
    <property type="entry name" value="PROTEIN_KINASE_ST"/>
    <property type="match status" value="1"/>
</dbReference>
<feature type="domain" description="Protein kinase" evidence="15">
    <location>
        <begin position="2204"/>
        <end position="2478"/>
    </location>
</feature>
<evidence type="ECO:0000256" key="2">
    <source>
        <dbReference type="ARBA" id="ARBA00022679"/>
    </source>
</evidence>
<dbReference type="Pfam" id="PF03372">
    <property type="entry name" value="Exo_endo_phos"/>
    <property type="match status" value="1"/>
</dbReference>
<proteinExistence type="predicted"/>
<dbReference type="SUPFAM" id="SSF51110">
    <property type="entry name" value="alpha-D-mannose-specific plant lectins"/>
    <property type="match status" value="1"/>
</dbReference>
<feature type="compositionally biased region" description="Pro residues" evidence="13">
    <location>
        <begin position="273"/>
        <end position="285"/>
    </location>
</feature>
<keyword evidence="5 12" id="KW-0547">Nucleotide-binding</keyword>
<dbReference type="InterPro" id="IPR000719">
    <property type="entry name" value="Prot_kinase_dom"/>
</dbReference>
<feature type="region of interest" description="Disordered" evidence="13">
    <location>
        <begin position="367"/>
        <end position="412"/>
    </location>
</feature>
<organism evidence="19">
    <name type="scientific">Fagus sylvatica</name>
    <name type="common">Beechnut</name>
    <dbReference type="NCBI Taxonomy" id="28930"/>
    <lineage>
        <taxon>Eukaryota</taxon>
        <taxon>Viridiplantae</taxon>
        <taxon>Streptophyta</taxon>
        <taxon>Embryophyta</taxon>
        <taxon>Tracheophyta</taxon>
        <taxon>Spermatophyta</taxon>
        <taxon>Magnoliopsida</taxon>
        <taxon>eudicotyledons</taxon>
        <taxon>Gunneridae</taxon>
        <taxon>Pentapetalae</taxon>
        <taxon>rosids</taxon>
        <taxon>fabids</taxon>
        <taxon>Fagales</taxon>
        <taxon>Fagaceae</taxon>
        <taxon>Fagus</taxon>
    </lineage>
</organism>
<keyword evidence="3 14" id="KW-0812">Transmembrane</keyword>
<dbReference type="InterPro" id="IPR003609">
    <property type="entry name" value="Pan_app"/>
</dbReference>
<feature type="binding site" evidence="12">
    <location>
        <position position="2233"/>
    </location>
    <ligand>
        <name>ATP</name>
        <dbReference type="ChEBI" id="CHEBI:30616"/>
    </ligand>
</feature>
<dbReference type="SUPFAM" id="SSF53098">
    <property type="entry name" value="Ribonuclease H-like"/>
    <property type="match status" value="1"/>
</dbReference>
<accession>A0A2N9I7P8</accession>
<name>A0A2N9I7P8_FAGSY</name>
<feature type="domain" description="Bulb-type lectin" evidence="17">
    <location>
        <begin position="1737"/>
        <end position="1862"/>
    </location>
</feature>
<keyword evidence="7 12" id="KW-0067">ATP-binding</keyword>
<dbReference type="Gene3D" id="2.90.10.10">
    <property type="entry name" value="Bulb-type lectin domain"/>
    <property type="match status" value="1"/>
</dbReference>
<evidence type="ECO:0000259" key="17">
    <source>
        <dbReference type="PROSITE" id="PS50927"/>
    </source>
</evidence>
<gene>
    <name evidence="19" type="ORF">FSB_LOCUS47753</name>
</gene>
<evidence type="ECO:0000259" key="18">
    <source>
        <dbReference type="PROSITE" id="PS50948"/>
    </source>
</evidence>
<evidence type="ECO:0000256" key="8">
    <source>
        <dbReference type="ARBA" id="ARBA00022989"/>
    </source>
</evidence>
<dbReference type="InterPro" id="IPR025836">
    <property type="entry name" value="Zn_knuckle_CX2CX4HX4C"/>
</dbReference>
<dbReference type="InterPro" id="IPR000477">
    <property type="entry name" value="RT_dom"/>
</dbReference>
<keyword evidence="4" id="KW-0732">Signal</keyword>
<evidence type="ECO:0000256" key="10">
    <source>
        <dbReference type="ARBA" id="ARBA00023157"/>
    </source>
</evidence>
<dbReference type="Pfam" id="PF01453">
    <property type="entry name" value="B_lectin"/>
    <property type="match status" value="1"/>
</dbReference>
<dbReference type="SMART" id="SM00108">
    <property type="entry name" value="B_lectin"/>
    <property type="match status" value="1"/>
</dbReference>
<protein>
    <recommendedName>
        <fullName evidence="20">Reverse transcriptase domain-containing protein</fullName>
    </recommendedName>
</protein>
<dbReference type="Gene3D" id="3.60.10.10">
    <property type="entry name" value="Endonuclease/exonuclease/phosphatase"/>
    <property type="match status" value="1"/>
</dbReference>
<evidence type="ECO:0000256" key="1">
    <source>
        <dbReference type="ARBA" id="ARBA00004167"/>
    </source>
</evidence>
<dbReference type="Pfam" id="PF00069">
    <property type="entry name" value="Pkinase"/>
    <property type="match status" value="1"/>
</dbReference>
<evidence type="ECO:0000259" key="15">
    <source>
        <dbReference type="PROSITE" id="PS50011"/>
    </source>
</evidence>
<dbReference type="PROSITE" id="PS50948">
    <property type="entry name" value="PAN"/>
    <property type="match status" value="1"/>
</dbReference>
<evidence type="ECO:0000256" key="7">
    <source>
        <dbReference type="ARBA" id="ARBA00022840"/>
    </source>
</evidence>
<dbReference type="CDD" id="cd00028">
    <property type="entry name" value="B_lectin"/>
    <property type="match status" value="1"/>
</dbReference>
<dbReference type="PANTHER" id="PTHR47974:SF19">
    <property type="entry name" value="RECEPTOR-LIKE SERINE_THREONINE-PROTEIN KINASE"/>
    <property type="match status" value="1"/>
</dbReference>
<keyword evidence="6" id="KW-0418">Kinase</keyword>
<dbReference type="InterPro" id="IPR002156">
    <property type="entry name" value="RNaseH_domain"/>
</dbReference>
<evidence type="ECO:0000259" key="16">
    <source>
        <dbReference type="PROSITE" id="PS50878"/>
    </source>
</evidence>
<keyword evidence="11" id="KW-0325">Glycoprotein</keyword>
<keyword evidence="8 14" id="KW-1133">Transmembrane helix</keyword>
<dbReference type="CDD" id="cd01650">
    <property type="entry name" value="RT_nLTR_like"/>
    <property type="match status" value="1"/>
</dbReference>
<dbReference type="InterPro" id="IPR036426">
    <property type="entry name" value="Bulb-type_lectin_dom_sf"/>
</dbReference>
<dbReference type="InterPro" id="IPR025558">
    <property type="entry name" value="DUF4283"/>
</dbReference>
<keyword evidence="10" id="KW-1015">Disulfide bond</keyword>
<dbReference type="SUPFAM" id="SSF56112">
    <property type="entry name" value="Protein kinase-like (PK-like)"/>
    <property type="match status" value="1"/>
</dbReference>
<dbReference type="InterPro" id="IPR008271">
    <property type="entry name" value="Ser/Thr_kinase_AS"/>
</dbReference>
<dbReference type="InterPro" id="IPR000858">
    <property type="entry name" value="S_locus_glycoprot_dom"/>
</dbReference>
<dbReference type="CDD" id="cd06222">
    <property type="entry name" value="RNase_H_like"/>
    <property type="match status" value="1"/>
</dbReference>
<dbReference type="Gene3D" id="1.10.510.10">
    <property type="entry name" value="Transferase(Phosphotransferase) domain 1"/>
    <property type="match status" value="1"/>
</dbReference>
<feature type="domain" description="Reverse transcriptase" evidence="16">
    <location>
        <begin position="862"/>
        <end position="1107"/>
    </location>
</feature>
<dbReference type="PROSITE" id="PS50878">
    <property type="entry name" value="RT_POL"/>
    <property type="match status" value="1"/>
</dbReference>
<dbReference type="InterPro" id="IPR036397">
    <property type="entry name" value="RNaseH_sf"/>
</dbReference>
<feature type="transmembrane region" description="Helical" evidence="14">
    <location>
        <begin position="2149"/>
        <end position="2174"/>
    </location>
</feature>
<reference evidence="19" key="1">
    <citation type="submission" date="2018-02" db="EMBL/GenBank/DDBJ databases">
        <authorList>
            <person name="Cohen D.B."/>
            <person name="Kent A.D."/>
        </authorList>
    </citation>
    <scope>NUCLEOTIDE SEQUENCE</scope>
</reference>
<evidence type="ECO:0000256" key="13">
    <source>
        <dbReference type="SAM" id="MobiDB-lite"/>
    </source>
</evidence>
<dbReference type="InterPro" id="IPR036691">
    <property type="entry name" value="Endo/exonu/phosph_ase_sf"/>
</dbReference>
<dbReference type="Pfam" id="PF14111">
    <property type="entry name" value="DUF4283"/>
    <property type="match status" value="1"/>
</dbReference>
<dbReference type="GO" id="GO:0016020">
    <property type="term" value="C:membrane"/>
    <property type="evidence" value="ECO:0007669"/>
    <property type="project" value="UniProtKB-SubCell"/>
</dbReference>
<evidence type="ECO:0000256" key="5">
    <source>
        <dbReference type="ARBA" id="ARBA00022741"/>
    </source>
</evidence>
<evidence type="ECO:0000256" key="9">
    <source>
        <dbReference type="ARBA" id="ARBA00023136"/>
    </source>
</evidence>
<dbReference type="SMART" id="SM00473">
    <property type="entry name" value="PAN_AP"/>
    <property type="match status" value="1"/>
</dbReference>
<dbReference type="EMBL" id="OIVN01004894">
    <property type="protein sequence ID" value="SPD19871.1"/>
    <property type="molecule type" value="Genomic_DNA"/>
</dbReference>
<dbReference type="Pfam" id="PF08276">
    <property type="entry name" value="PAN_2"/>
    <property type="match status" value="1"/>
</dbReference>
<dbReference type="CDD" id="cd01098">
    <property type="entry name" value="PAN_AP_plant"/>
    <property type="match status" value="1"/>
</dbReference>
<dbReference type="FunFam" id="3.30.200.20:FF:000250">
    <property type="entry name" value="Serine/threonine-protein kinase"/>
    <property type="match status" value="1"/>
</dbReference>
<dbReference type="SUPFAM" id="SSF56219">
    <property type="entry name" value="DNase I-like"/>
    <property type="match status" value="1"/>
</dbReference>
<dbReference type="Pfam" id="PF13966">
    <property type="entry name" value="zf-RVT"/>
    <property type="match status" value="1"/>
</dbReference>
<feature type="domain" description="Apple" evidence="18">
    <location>
        <begin position="2054"/>
        <end position="2137"/>
    </location>
</feature>
<evidence type="ECO:0000256" key="14">
    <source>
        <dbReference type="SAM" id="Phobius"/>
    </source>
</evidence>
<dbReference type="CDD" id="cd14066">
    <property type="entry name" value="STKc_IRAK"/>
    <property type="match status" value="1"/>
</dbReference>
<dbReference type="InterPro" id="IPR026960">
    <property type="entry name" value="RVT-Znf"/>
</dbReference>
<dbReference type="FunFam" id="2.90.10.10:FF:000002">
    <property type="entry name" value="Serine/threonine-protein kinase"/>
    <property type="match status" value="1"/>
</dbReference>
<dbReference type="FunFam" id="1.10.510.10:FF:000227">
    <property type="entry name" value="Serine/threonine-protein kinase"/>
    <property type="match status" value="1"/>
</dbReference>
<evidence type="ECO:0000256" key="6">
    <source>
        <dbReference type="ARBA" id="ARBA00022777"/>
    </source>
</evidence>
<dbReference type="InterPro" id="IPR011009">
    <property type="entry name" value="Kinase-like_dom_sf"/>
</dbReference>
<dbReference type="Gene3D" id="3.30.420.10">
    <property type="entry name" value="Ribonuclease H-like superfamily/Ribonuclease H"/>
    <property type="match status" value="1"/>
</dbReference>
<dbReference type="GO" id="GO:0004672">
    <property type="term" value="F:protein kinase activity"/>
    <property type="evidence" value="ECO:0007669"/>
    <property type="project" value="InterPro"/>
</dbReference>
<dbReference type="InterPro" id="IPR001480">
    <property type="entry name" value="Bulb-type_lectin_dom"/>
</dbReference>
<feature type="region of interest" description="Disordered" evidence="13">
    <location>
        <begin position="267"/>
        <end position="296"/>
    </location>
</feature>
<comment type="subcellular location">
    <subcellularLocation>
        <location evidence="1">Membrane</location>
        <topology evidence="1">Single-pass membrane protein</topology>
    </subcellularLocation>
</comment>
<dbReference type="PANTHER" id="PTHR47974">
    <property type="entry name" value="OS07G0415500 PROTEIN"/>
    <property type="match status" value="1"/>
</dbReference>
<keyword evidence="9 14" id="KW-0472">Membrane</keyword>
<dbReference type="PROSITE" id="PS50011">
    <property type="entry name" value="PROTEIN_KINASE_DOM"/>
    <property type="match status" value="1"/>
</dbReference>
<dbReference type="GO" id="GO:0003676">
    <property type="term" value="F:nucleic acid binding"/>
    <property type="evidence" value="ECO:0007669"/>
    <property type="project" value="InterPro"/>
</dbReference>
<dbReference type="InterPro" id="IPR044730">
    <property type="entry name" value="RNase_H-like_dom_plant"/>
</dbReference>
<evidence type="ECO:0000313" key="19">
    <source>
        <dbReference type="EMBL" id="SPD19871.1"/>
    </source>
</evidence>
<dbReference type="SMART" id="SM00220">
    <property type="entry name" value="S_TKc"/>
    <property type="match status" value="1"/>
</dbReference>
<dbReference type="GO" id="GO:0005524">
    <property type="term" value="F:ATP binding"/>
    <property type="evidence" value="ECO:0007669"/>
    <property type="project" value="UniProtKB-UniRule"/>
</dbReference>
<dbReference type="Gene3D" id="3.30.200.20">
    <property type="entry name" value="Phosphorylase Kinase, domain 1"/>
    <property type="match status" value="1"/>
</dbReference>